<gene>
    <name evidence="2" type="ORF">NSCI0253_LOCUS46335</name>
</gene>
<dbReference type="EMBL" id="HBFQ01065274">
    <property type="protein sequence ID" value="CAD8871978.1"/>
    <property type="molecule type" value="Transcribed_RNA"/>
</dbReference>
<dbReference type="Gene3D" id="2.30.42.10">
    <property type="match status" value="1"/>
</dbReference>
<feature type="domain" description="PDZ" evidence="1">
    <location>
        <begin position="60"/>
        <end position="148"/>
    </location>
</feature>
<name>A0A7S1FKE9_NOCSC</name>
<evidence type="ECO:0000259" key="1">
    <source>
        <dbReference type="PROSITE" id="PS50106"/>
    </source>
</evidence>
<dbReference type="AlphaFoldDB" id="A0A7S1FKE9"/>
<sequence length="148" mass="16556">MKILPAVQVMTHCDEIHFHLVDENCGGHLRVKLSTRDPDDTLSELTTSSTSDECTSDLFRVLVERRHGMVSQPKLGIVIRQLSRGLVVQNVGQGMISAWNDEHPETALRVGDELLSVNGVSGPPWDFLLRPLAHANILNILARRQRFL</sequence>
<dbReference type="PROSITE" id="PS50106">
    <property type="entry name" value="PDZ"/>
    <property type="match status" value="1"/>
</dbReference>
<reference evidence="2" key="1">
    <citation type="submission" date="2021-01" db="EMBL/GenBank/DDBJ databases">
        <authorList>
            <person name="Corre E."/>
            <person name="Pelletier E."/>
            <person name="Niang G."/>
            <person name="Scheremetjew M."/>
            <person name="Finn R."/>
            <person name="Kale V."/>
            <person name="Holt S."/>
            <person name="Cochrane G."/>
            <person name="Meng A."/>
            <person name="Brown T."/>
            <person name="Cohen L."/>
        </authorList>
    </citation>
    <scope>NUCLEOTIDE SEQUENCE</scope>
</reference>
<dbReference type="InterPro" id="IPR036034">
    <property type="entry name" value="PDZ_sf"/>
</dbReference>
<proteinExistence type="predicted"/>
<evidence type="ECO:0000313" key="2">
    <source>
        <dbReference type="EMBL" id="CAD8871978.1"/>
    </source>
</evidence>
<dbReference type="SUPFAM" id="SSF50156">
    <property type="entry name" value="PDZ domain-like"/>
    <property type="match status" value="1"/>
</dbReference>
<accession>A0A7S1FKE9</accession>
<dbReference type="InterPro" id="IPR001478">
    <property type="entry name" value="PDZ"/>
</dbReference>
<organism evidence="2">
    <name type="scientific">Noctiluca scintillans</name>
    <name type="common">Sea sparkle</name>
    <name type="synonym">Red tide dinoflagellate</name>
    <dbReference type="NCBI Taxonomy" id="2966"/>
    <lineage>
        <taxon>Eukaryota</taxon>
        <taxon>Sar</taxon>
        <taxon>Alveolata</taxon>
        <taxon>Dinophyceae</taxon>
        <taxon>Noctilucales</taxon>
        <taxon>Noctilucaceae</taxon>
        <taxon>Noctiluca</taxon>
    </lineage>
</organism>
<protein>
    <recommendedName>
        <fullName evidence="1">PDZ domain-containing protein</fullName>
    </recommendedName>
</protein>